<dbReference type="Proteomes" id="UP000505355">
    <property type="component" value="Chromosome"/>
</dbReference>
<dbReference type="Gene3D" id="2.60.40.1120">
    <property type="entry name" value="Carboxypeptidase-like, regulatory domain"/>
    <property type="match status" value="1"/>
</dbReference>
<gene>
    <name evidence="9" type="ORF">HQ865_08330</name>
</gene>
<accession>A0A7D4PTK9</accession>
<name>A0A7D4PTK9_9SPHI</name>
<dbReference type="PROSITE" id="PS52016">
    <property type="entry name" value="TONB_DEPENDENT_REC_3"/>
    <property type="match status" value="1"/>
</dbReference>
<reference evidence="9 10" key="1">
    <citation type="submission" date="2020-05" db="EMBL/GenBank/DDBJ databases">
        <title>Mucilaginibacter mali sp. nov.</title>
        <authorList>
            <person name="Kim H.S."/>
            <person name="Lee K.C."/>
            <person name="Suh M.K."/>
            <person name="Kim J.-S."/>
            <person name="Han K.-I."/>
            <person name="Eom M.K."/>
            <person name="Shin Y.K."/>
            <person name="Lee J.-S."/>
        </authorList>
    </citation>
    <scope>NUCLEOTIDE SEQUENCE [LARGE SCALE GENOMIC DNA]</scope>
    <source>
        <strain evidence="9 10">G2-14</strain>
    </source>
</reference>
<keyword evidence="2 7" id="KW-0813">Transport</keyword>
<dbReference type="InterPro" id="IPR039426">
    <property type="entry name" value="TonB-dep_rcpt-like"/>
</dbReference>
<dbReference type="Gene3D" id="2.170.130.10">
    <property type="entry name" value="TonB-dependent receptor, plug domain"/>
    <property type="match status" value="1"/>
</dbReference>
<dbReference type="EMBL" id="CP054139">
    <property type="protein sequence ID" value="QKJ29763.1"/>
    <property type="molecule type" value="Genomic_DNA"/>
</dbReference>
<evidence type="ECO:0000256" key="6">
    <source>
        <dbReference type="ARBA" id="ARBA00023237"/>
    </source>
</evidence>
<evidence type="ECO:0000256" key="7">
    <source>
        <dbReference type="PROSITE-ProRule" id="PRU01360"/>
    </source>
</evidence>
<keyword evidence="5 7" id="KW-0472">Membrane</keyword>
<comment type="similarity">
    <text evidence="7">Belongs to the TonB-dependent receptor family.</text>
</comment>
<keyword evidence="4 7" id="KW-0812">Transmembrane</keyword>
<dbReference type="Pfam" id="PF07715">
    <property type="entry name" value="Plug"/>
    <property type="match status" value="1"/>
</dbReference>
<dbReference type="SUPFAM" id="SSF49464">
    <property type="entry name" value="Carboxypeptidase regulatory domain-like"/>
    <property type="match status" value="1"/>
</dbReference>
<dbReference type="InterPro" id="IPR023996">
    <property type="entry name" value="TonB-dep_OMP_SusC/RagA"/>
</dbReference>
<dbReference type="InterPro" id="IPR008969">
    <property type="entry name" value="CarboxyPept-like_regulatory"/>
</dbReference>
<evidence type="ECO:0000256" key="2">
    <source>
        <dbReference type="ARBA" id="ARBA00022448"/>
    </source>
</evidence>
<keyword evidence="3 7" id="KW-1134">Transmembrane beta strand</keyword>
<dbReference type="GO" id="GO:0009279">
    <property type="term" value="C:cell outer membrane"/>
    <property type="evidence" value="ECO:0007669"/>
    <property type="project" value="UniProtKB-SubCell"/>
</dbReference>
<dbReference type="PROSITE" id="PS00018">
    <property type="entry name" value="EF_HAND_1"/>
    <property type="match status" value="1"/>
</dbReference>
<dbReference type="SUPFAM" id="SSF56935">
    <property type="entry name" value="Porins"/>
    <property type="match status" value="1"/>
</dbReference>
<feature type="domain" description="TonB-dependent receptor plug" evidence="8">
    <location>
        <begin position="166"/>
        <end position="266"/>
    </location>
</feature>
<evidence type="ECO:0000259" key="8">
    <source>
        <dbReference type="Pfam" id="PF07715"/>
    </source>
</evidence>
<dbReference type="NCBIfam" id="TIGR04056">
    <property type="entry name" value="OMP_RagA_SusC"/>
    <property type="match status" value="1"/>
</dbReference>
<dbReference type="AlphaFoldDB" id="A0A7D4PTK9"/>
<keyword evidence="10" id="KW-1185">Reference proteome</keyword>
<sequence>MQNFTKSIGLLLFLCLFGGIKAIAQKKDGVTDRLTDSIARYKADSVSKAQGKKISGVVKDASTGKPVSGVSISVSLYSAAITDDRGNFTITVPSYDAVLLITSPGYQQKEVPVKGRTSLPDVLLFEDSYNSIYDEARMPFNKVAVTRQAGAVSSVNTLGAWEPINSETPDSYLQGKVAGLNVTRRSGTPNIGANLFLRGFNSLYASNAPLVVVDGMIFDTYHYGNSIIGGHIHNPYGTLDLHDVDNITVLKDASAGIYGTKGANGVILISTNNHPDLATKIDLGIYGGYNTMPQNKFYPMMQSPDYRVYLSDALRTSGMTSDQIAAQPFMNDNVNNGTYYAYHNNTDWQKQQFVNGYNKNMNLRVSGGDDIATYVLALDYGSNKGVTNLTDLTKYSTRFNGNLKISRKFTINTALSFAYNEQNLKDQGLSPKTNPIYLGLIKSPLLRVQQVNAQGVESPNQSDVDVFGYSNPAAITKSSQEFNQNYRFFGNFNFKFDFTKYFSAQTLIGVTADKIRENTFIPRFGVTDDTLANGAIADSRLGSQVQRLFSIYSDTYLSYNRTFNRIHTLNAYLGTRFTQSNTNDNYNLGYNSAIDQLVSVNTGNPALRVTGGDLGTYRWMNNYFNANYQLYNKYILGFNVAVDASSRFGTNIPDALKIGGVNYAVLPSASAAWVVSSEKFMANVKFIELLKLRASYGLTGNDDIGNYTARQYYISQNLLGLQGLVRANFGNPALQWETGKKLNFGADASFFQERLNITVDFYKNKTEHMLTQTPTPAYSGILYAITNDGAMQTTGAELSVSGRLISTPKFKWDLGINIASYHNKITSLPGGSLYNTYAGATIATRVGRPAGIFYGYRTNGVYSSNAEAASAGVSVRNSTGNLVAQQGGDMRFVDVNGDKIIDSKDLQEIGNPNPDYTGGISTGLTYKRLSLNALFTFSKGNKIYNYTRRQLESESSPQNQTLAVNNRWRADGQVTTMPRASYGDPSGNSSFSDRWIEDGSYIRLRTITLSYDVPMKYKYFKYIKVYATGSNLVTFTKYLGYDPEFAANENVLFQGIDNTLEPQFKTVQLGLRIGI</sequence>
<evidence type="ECO:0000313" key="10">
    <source>
        <dbReference type="Proteomes" id="UP000505355"/>
    </source>
</evidence>
<dbReference type="Pfam" id="PF13715">
    <property type="entry name" value="CarbopepD_reg_2"/>
    <property type="match status" value="1"/>
</dbReference>
<dbReference type="KEGG" id="mmab:HQ865_08330"/>
<evidence type="ECO:0000313" key="9">
    <source>
        <dbReference type="EMBL" id="QKJ29763.1"/>
    </source>
</evidence>
<evidence type="ECO:0000256" key="1">
    <source>
        <dbReference type="ARBA" id="ARBA00004571"/>
    </source>
</evidence>
<evidence type="ECO:0000256" key="3">
    <source>
        <dbReference type="ARBA" id="ARBA00022452"/>
    </source>
</evidence>
<dbReference type="InterPro" id="IPR018247">
    <property type="entry name" value="EF_Hand_1_Ca_BS"/>
</dbReference>
<dbReference type="RefSeq" id="WP_173414455.1">
    <property type="nucleotide sequence ID" value="NZ_CP054139.1"/>
</dbReference>
<comment type="subcellular location">
    <subcellularLocation>
        <location evidence="1 7">Cell outer membrane</location>
        <topology evidence="1 7">Multi-pass membrane protein</topology>
    </subcellularLocation>
</comment>
<evidence type="ECO:0000256" key="4">
    <source>
        <dbReference type="ARBA" id="ARBA00022692"/>
    </source>
</evidence>
<protein>
    <submittedName>
        <fullName evidence="9">SusC/RagA family TonB-linked outer membrane protein</fullName>
    </submittedName>
</protein>
<dbReference type="InterPro" id="IPR037066">
    <property type="entry name" value="Plug_dom_sf"/>
</dbReference>
<keyword evidence="6 7" id="KW-0998">Cell outer membrane</keyword>
<dbReference type="InterPro" id="IPR036942">
    <property type="entry name" value="Beta-barrel_TonB_sf"/>
</dbReference>
<dbReference type="Gene3D" id="2.40.170.20">
    <property type="entry name" value="TonB-dependent receptor, beta-barrel domain"/>
    <property type="match status" value="1"/>
</dbReference>
<evidence type="ECO:0000256" key="5">
    <source>
        <dbReference type="ARBA" id="ARBA00023136"/>
    </source>
</evidence>
<proteinExistence type="inferred from homology"/>
<dbReference type="InterPro" id="IPR012910">
    <property type="entry name" value="Plug_dom"/>
</dbReference>
<organism evidence="9 10">
    <name type="scientific">Mucilaginibacter mali</name>
    <dbReference type="NCBI Taxonomy" id="2740462"/>
    <lineage>
        <taxon>Bacteria</taxon>
        <taxon>Pseudomonadati</taxon>
        <taxon>Bacteroidota</taxon>
        <taxon>Sphingobacteriia</taxon>
        <taxon>Sphingobacteriales</taxon>
        <taxon>Sphingobacteriaceae</taxon>
        <taxon>Mucilaginibacter</taxon>
    </lineage>
</organism>